<dbReference type="AlphaFoldDB" id="A0A5J5BGR4"/>
<evidence type="ECO:0000259" key="2">
    <source>
        <dbReference type="SMART" id="SM00822"/>
    </source>
</evidence>
<dbReference type="EMBL" id="CM018035">
    <property type="protein sequence ID" value="KAA8542383.1"/>
    <property type="molecule type" value="Genomic_DNA"/>
</dbReference>
<comment type="similarity">
    <text evidence="1">Belongs to the short-chain dehydrogenases/reductases (SDR) family.</text>
</comment>
<accession>A0A5J5BGR4</accession>
<dbReference type="SUPFAM" id="SSF51735">
    <property type="entry name" value="NAD(P)-binding Rossmann-fold domains"/>
    <property type="match status" value="1"/>
</dbReference>
<dbReference type="PRINTS" id="PR00080">
    <property type="entry name" value="SDRFAMILY"/>
</dbReference>
<protein>
    <recommendedName>
        <fullName evidence="2">Ketoreductase domain-containing protein</fullName>
    </recommendedName>
</protein>
<dbReference type="InterPro" id="IPR036291">
    <property type="entry name" value="NAD(P)-bd_dom_sf"/>
</dbReference>
<dbReference type="GO" id="GO:0016616">
    <property type="term" value="F:oxidoreductase activity, acting on the CH-OH group of donors, NAD or NADP as acceptor"/>
    <property type="evidence" value="ECO:0007669"/>
    <property type="project" value="UniProtKB-ARBA"/>
</dbReference>
<dbReference type="PRINTS" id="PR00081">
    <property type="entry name" value="GDHRDH"/>
</dbReference>
<evidence type="ECO:0000256" key="1">
    <source>
        <dbReference type="ARBA" id="ARBA00006484"/>
    </source>
</evidence>
<dbReference type="SMART" id="SM00822">
    <property type="entry name" value="PKS_KR"/>
    <property type="match status" value="1"/>
</dbReference>
<evidence type="ECO:0000313" key="4">
    <source>
        <dbReference type="Proteomes" id="UP000325577"/>
    </source>
</evidence>
<dbReference type="FunFam" id="3.40.50.720:FF:000084">
    <property type="entry name" value="Short-chain dehydrogenase reductase"/>
    <property type="match status" value="1"/>
</dbReference>
<dbReference type="Gene3D" id="3.40.50.720">
    <property type="entry name" value="NAD(P)-binding Rossmann-like Domain"/>
    <property type="match status" value="1"/>
</dbReference>
<reference evidence="3 4" key="1">
    <citation type="submission" date="2019-09" db="EMBL/GenBank/DDBJ databases">
        <title>A chromosome-level genome assembly of the Chinese tupelo Nyssa sinensis.</title>
        <authorList>
            <person name="Yang X."/>
            <person name="Kang M."/>
            <person name="Yang Y."/>
            <person name="Xiong H."/>
            <person name="Wang M."/>
            <person name="Zhang Z."/>
            <person name="Wang Z."/>
            <person name="Wu H."/>
            <person name="Ma T."/>
            <person name="Liu J."/>
            <person name="Xi Z."/>
        </authorList>
    </citation>
    <scope>NUCLEOTIDE SEQUENCE [LARGE SCALE GENOMIC DNA]</scope>
    <source>
        <strain evidence="3">J267</strain>
        <tissue evidence="3">Leaf</tissue>
    </source>
</reference>
<organism evidence="3 4">
    <name type="scientific">Nyssa sinensis</name>
    <dbReference type="NCBI Taxonomy" id="561372"/>
    <lineage>
        <taxon>Eukaryota</taxon>
        <taxon>Viridiplantae</taxon>
        <taxon>Streptophyta</taxon>
        <taxon>Embryophyta</taxon>
        <taxon>Tracheophyta</taxon>
        <taxon>Spermatophyta</taxon>
        <taxon>Magnoliopsida</taxon>
        <taxon>eudicotyledons</taxon>
        <taxon>Gunneridae</taxon>
        <taxon>Pentapetalae</taxon>
        <taxon>asterids</taxon>
        <taxon>Cornales</taxon>
        <taxon>Nyssaceae</taxon>
        <taxon>Nyssa</taxon>
    </lineage>
</organism>
<name>A0A5J5BGR4_9ASTE</name>
<dbReference type="PANTHER" id="PTHR42820:SF21">
    <property type="entry name" value="SHORT-CHAIN DEHYDROGENASE REDUCTASE 3B-LIKE"/>
    <property type="match status" value="1"/>
</dbReference>
<proteinExistence type="inferred from homology"/>
<feature type="domain" description="Ketoreductase" evidence="2">
    <location>
        <begin position="11"/>
        <end position="191"/>
    </location>
</feature>
<sequence>MTETTKKLEGKVAIITGGASGIGEATAHLFADHGARAVLIADIQDGQGQRVAESIGSQCIYVHCDITDEEQVKAMVDWTVQTYGQLDIMFSNAGIVSRSDQKLLDLDFSEFDRLFTINVRGMVASVKHAARVMVEGRVRGSIVCTASVVGSKGGNRRTDYVMSKHAVIGLVRSASKQLGEHGIRVNSVSPYAVATPLMCNAHQKEAEEVEQMKHIQIDLHCVRDMVQRGILNVHHVNTQDQLADLLTQPLSRQRTDSLKNKIGLADGSSILRGHIKEDSSNQAQDHAT</sequence>
<keyword evidence="4" id="KW-1185">Reference proteome</keyword>
<dbReference type="Proteomes" id="UP000325577">
    <property type="component" value="Linkage Group LG12"/>
</dbReference>
<dbReference type="InterPro" id="IPR002347">
    <property type="entry name" value="SDR_fam"/>
</dbReference>
<dbReference type="PANTHER" id="PTHR42820">
    <property type="entry name" value="SHORT-CHAIN DEHYDROGENASE REDUCTASE"/>
    <property type="match status" value="1"/>
</dbReference>
<evidence type="ECO:0000313" key="3">
    <source>
        <dbReference type="EMBL" id="KAA8542383.1"/>
    </source>
</evidence>
<dbReference type="InterPro" id="IPR057326">
    <property type="entry name" value="KR_dom"/>
</dbReference>
<dbReference type="OrthoDB" id="294295at2759"/>
<dbReference type="InterPro" id="IPR020904">
    <property type="entry name" value="Sc_DH/Rdtase_CS"/>
</dbReference>
<gene>
    <name evidence="3" type="ORF">F0562_023481</name>
</gene>
<dbReference type="PROSITE" id="PS00061">
    <property type="entry name" value="ADH_SHORT"/>
    <property type="match status" value="1"/>
</dbReference>
<dbReference type="Pfam" id="PF13561">
    <property type="entry name" value="adh_short_C2"/>
    <property type="match status" value="1"/>
</dbReference>